<evidence type="ECO:0000256" key="1">
    <source>
        <dbReference type="ARBA" id="ARBA00000900"/>
    </source>
</evidence>
<keyword evidence="16" id="KW-1185">Reference proteome</keyword>
<keyword evidence="6" id="KW-0479">Metal-binding</keyword>
<keyword evidence="9" id="KW-0862">Zinc</keyword>
<protein>
    <recommendedName>
        <fullName evidence="4">RING-type E3 ubiquitin transferase</fullName>
        <ecNumber evidence="4">2.3.2.27</ecNumber>
    </recommendedName>
</protein>
<evidence type="ECO:0000256" key="8">
    <source>
        <dbReference type="ARBA" id="ARBA00022786"/>
    </source>
</evidence>
<evidence type="ECO:0000256" key="10">
    <source>
        <dbReference type="ARBA" id="ARBA00023136"/>
    </source>
</evidence>
<sequence>MGEESFSKELCEQGPLMSETTGPKTNDEVREQGDASSFDCNICLGAVQDPVVTMCGHLFCWPCLHQWLLTQPNRKLCPVCKSAVDRDRVVPLYGRNNPRQADPRNKIPPRPTGHRSEPEVAAAHAYRFGGRFHMSVGLGFPFGFITSSLNFGEPRPAARNRGTQQFQDEQNLSKLFLFVAFVFICWLVFV</sequence>
<feature type="transmembrane region" description="Helical" evidence="13">
    <location>
        <begin position="132"/>
        <end position="151"/>
    </location>
</feature>
<organism evidence="15 16">
    <name type="scientific">Drosophila gunungcola</name>
    <name type="common">fruit fly</name>
    <dbReference type="NCBI Taxonomy" id="103775"/>
    <lineage>
        <taxon>Eukaryota</taxon>
        <taxon>Metazoa</taxon>
        <taxon>Ecdysozoa</taxon>
        <taxon>Arthropoda</taxon>
        <taxon>Hexapoda</taxon>
        <taxon>Insecta</taxon>
        <taxon>Pterygota</taxon>
        <taxon>Neoptera</taxon>
        <taxon>Endopterygota</taxon>
        <taxon>Diptera</taxon>
        <taxon>Brachycera</taxon>
        <taxon>Muscomorpha</taxon>
        <taxon>Ephydroidea</taxon>
        <taxon>Drosophilidae</taxon>
        <taxon>Drosophila</taxon>
        <taxon>Sophophora</taxon>
    </lineage>
</organism>
<evidence type="ECO:0000256" key="2">
    <source>
        <dbReference type="ARBA" id="ARBA00004308"/>
    </source>
</evidence>
<evidence type="ECO:0000313" key="16">
    <source>
        <dbReference type="Proteomes" id="UP001059596"/>
    </source>
</evidence>
<dbReference type="InterPro" id="IPR001841">
    <property type="entry name" value="Znf_RING"/>
</dbReference>
<dbReference type="InterPro" id="IPR045103">
    <property type="entry name" value="RNF5/RNF185-like"/>
</dbReference>
<comment type="caution">
    <text evidence="15">The sequence shown here is derived from an EMBL/GenBank/DDBJ whole genome shotgun (WGS) entry which is preliminary data.</text>
</comment>
<dbReference type="EMBL" id="JAMKOV010000010">
    <property type="protein sequence ID" value="KAI8037871.1"/>
    <property type="molecule type" value="Genomic_DNA"/>
</dbReference>
<dbReference type="Gene3D" id="3.30.40.10">
    <property type="entry name" value="Zinc/RING finger domain, C3HC4 (zinc finger)"/>
    <property type="match status" value="1"/>
</dbReference>
<feature type="transmembrane region" description="Helical" evidence="13">
    <location>
        <begin position="172"/>
        <end position="189"/>
    </location>
</feature>
<comment type="subcellular location">
    <subcellularLocation>
        <location evidence="2">Endomembrane system</location>
    </subcellularLocation>
</comment>
<keyword evidence="13" id="KW-0812">Transmembrane</keyword>
<dbReference type="SMART" id="SM00184">
    <property type="entry name" value="RING"/>
    <property type="match status" value="1"/>
</dbReference>
<dbReference type="Pfam" id="PF13639">
    <property type="entry name" value="zf-RING_2"/>
    <property type="match status" value="1"/>
</dbReference>
<feature type="region of interest" description="Disordered" evidence="12">
    <location>
        <begin position="93"/>
        <end position="118"/>
    </location>
</feature>
<gene>
    <name evidence="15" type="ORF">M5D96_009372</name>
</gene>
<evidence type="ECO:0000259" key="14">
    <source>
        <dbReference type="PROSITE" id="PS50089"/>
    </source>
</evidence>
<dbReference type="InterPro" id="IPR013083">
    <property type="entry name" value="Znf_RING/FYVE/PHD"/>
</dbReference>
<keyword evidence="7 11" id="KW-0863">Zinc-finger</keyword>
<dbReference type="PANTHER" id="PTHR12313">
    <property type="entry name" value="E3 UBIQUITIN-PROTEIN LIGASE RNF5-RELATED"/>
    <property type="match status" value="1"/>
</dbReference>
<name>A0A9P9YJ27_9MUSC</name>
<dbReference type="GO" id="GO:0006511">
    <property type="term" value="P:ubiquitin-dependent protein catabolic process"/>
    <property type="evidence" value="ECO:0007669"/>
    <property type="project" value="InterPro"/>
</dbReference>
<evidence type="ECO:0000256" key="5">
    <source>
        <dbReference type="ARBA" id="ARBA00022679"/>
    </source>
</evidence>
<evidence type="ECO:0000256" key="4">
    <source>
        <dbReference type="ARBA" id="ARBA00012483"/>
    </source>
</evidence>
<dbReference type="Proteomes" id="UP001059596">
    <property type="component" value="Unassembled WGS sequence"/>
</dbReference>
<proteinExistence type="predicted"/>
<dbReference type="PROSITE" id="PS00518">
    <property type="entry name" value="ZF_RING_1"/>
    <property type="match status" value="1"/>
</dbReference>
<dbReference type="AlphaFoldDB" id="A0A9P9YJ27"/>
<feature type="region of interest" description="Disordered" evidence="12">
    <location>
        <begin position="1"/>
        <end position="31"/>
    </location>
</feature>
<feature type="domain" description="RING-type" evidence="14">
    <location>
        <begin position="40"/>
        <end position="81"/>
    </location>
</feature>
<dbReference type="GO" id="GO:0008270">
    <property type="term" value="F:zinc ion binding"/>
    <property type="evidence" value="ECO:0007669"/>
    <property type="project" value="UniProtKB-KW"/>
</dbReference>
<dbReference type="PROSITE" id="PS50089">
    <property type="entry name" value="ZF_RING_2"/>
    <property type="match status" value="1"/>
</dbReference>
<dbReference type="InterPro" id="IPR017907">
    <property type="entry name" value="Znf_RING_CS"/>
</dbReference>
<dbReference type="SUPFAM" id="SSF57850">
    <property type="entry name" value="RING/U-box"/>
    <property type="match status" value="1"/>
</dbReference>
<dbReference type="EC" id="2.3.2.27" evidence="4"/>
<keyword evidence="8" id="KW-0833">Ubl conjugation pathway</keyword>
<evidence type="ECO:0000256" key="12">
    <source>
        <dbReference type="SAM" id="MobiDB-lite"/>
    </source>
</evidence>
<evidence type="ECO:0000256" key="6">
    <source>
        <dbReference type="ARBA" id="ARBA00022723"/>
    </source>
</evidence>
<dbReference type="GO" id="GO:0005783">
    <property type="term" value="C:endoplasmic reticulum"/>
    <property type="evidence" value="ECO:0007669"/>
    <property type="project" value="InterPro"/>
</dbReference>
<evidence type="ECO:0000313" key="15">
    <source>
        <dbReference type="EMBL" id="KAI8037871.1"/>
    </source>
</evidence>
<evidence type="ECO:0000256" key="7">
    <source>
        <dbReference type="ARBA" id="ARBA00022771"/>
    </source>
</evidence>
<dbReference type="OrthoDB" id="302966at2759"/>
<evidence type="ECO:0000256" key="11">
    <source>
        <dbReference type="PROSITE-ProRule" id="PRU00175"/>
    </source>
</evidence>
<reference evidence="15" key="1">
    <citation type="journal article" date="2023" name="Genome Biol. Evol.">
        <title>Long-read-based Genome Assembly of Drosophila gunungcola Reveals Fewer Chemosensory Genes in Flower-breeding Species.</title>
        <authorList>
            <person name="Negi A."/>
            <person name="Liao B.Y."/>
            <person name="Yeh S.D."/>
        </authorList>
    </citation>
    <scope>NUCLEOTIDE SEQUENCE</scope>
    <source>
        <strain evidence="15">Sukarami</strain>
    </source>
</reference>
<feature type="compositionally biased region" description="Basic and acidic residues" evidence="12">
    <location>
        <begin position="1"/>
        <end position="11"/>
    </location>
</feature>
<comment type="pathway">
    <text evidence="3">Protein modification; protein ubiquitination.</text>
</comment>
<keyword evidence="13" id="KW-1133">Transmembrane helix</keyword>
<keyword evidence="5" id="KW-0808">Transferase</keyword>
<evidence type="ECO:0000256" key="13">
    <source>
        <dbReference type="SAM" id="Phobius"/>
    </source>
</evidence>
<comment type="catalytic activity">
    <reaction evidence="1">
        <text>S-ubiquitinyl-[E2 ubiquitin-conjugating enzyme]-L-cysteine + [acceptor protein]-L-lysine = [E2 ubiquitin-conjugating enzyme]-L-cysteine + N(6)-ubiquitinyl-[acceptor protein]-L-lysine.</text>
        <dbReference type="EC" id="2.3.2.27"/>
    </reaction>
</comment>
<keyword evidence="10 13" id="KW-0472">Membrane</keyword>
<dbReference type="FunFam" id="3.30.40.10:FF:000062">
    <property type="entry name" value="E3 ubiquitin-protein ligase RNF185"/>
    <property type="match status" value="1"/>
</dbReference>
<dbReference type="GO" id="GO:0061630">
    <property type="term" value="F:ubiquitin protein ligase activity"/>
    <property type="evidence" value="ECO:0007669"/>
    <property type="project" value="UniProtKB-EC"/>
</dbReference>
<evidence type="ECO:0000256" key="9">
    <source>
        <dbReference type="ARBA" id="ARBA00022833"/>
    </source>
</evidence>
<evidence type="ECO:0000256" key="3">
    <source>
        <dbReference type="ARBA" id="ARBA00004906"/>
    </source>
</evidence>
<accession>A0A9P9YJ27</accession>